<proteinExistence type="predicted"/>
<dbReference type="Pfam" id="PF00620">
    <property type="entry name" value="RhoGAP"/>
    <property type="match status" value="1"/>
</dbReference>
<reference evidence="2" key="1">
    <citation type="submission" date="2023-04" db="EMBL/GenBank/DDBJ databases">
        <authorList>
            <person name="Li W."/>
        </authorList>
    </citation>
    <scope>NUCLEOTIDE SEQUENCE</scope>
    <source>
        <strain evidence="2">QITACRE101</strain>
    </source>
</reference>
<evidence type="ECO:0000259" key="1">
    <source>
        <dbReference type="Pfam" id="PF00620"/>
    </source>
</evidence>
<comment type="caution">
    <text evidence="2">The sequence shown here is derived from an EMBL/GenBank/DDBJ whole genome shotgun (WGS) entry which is preliminary data.</text>
</comment>
<accession>A0AB35L5V9</accession>
<dbReference type="Gene3D" id="1.10.555.10">
    <property type="entry name" value="Rho GTPase activation protein"/>
    <property type="match status" value="1"/>
</dbReference>
<dbReference type="InterPro" id="IPR008936">
    <property type="entry name" value="Rho_GTPase_activation_prot"/>
</dbReference>
<feature type="domain" description="Rho-GAP" evidence="1">
    <location>
        <begin position="151"/>
        <end position="301"/>
    </location>
</feature>
<dbReference type="Proteomes" id="UP001162044">
    <property type="component" value="Unassembled WGS sequence"/>
</dbReference>
<dbReference type="EMBL" id="JARVQW010000001">
    <property type="protein sequence ID" value="MDH2304102.1"/>
    <property type="molecule type" value="Genomic_DNA"/>
</dbReference>
<organism evidence="2 3">
    <name type="scientific">Providencia rettgeri</name>
    <dbReference type="NCBI Taxonomy" id="587"/>
    <lineage>
        <taxon>Bacteria</taxon>
        <taxon>Pseudomonadati</taxon>
        <taxon>Pseudomonadota</taxon>
        <taxon>Gammaproteobacteria</taxon>
        <taxon>Enterobacterales</taxon>
        <taxon>Morganellaceae</taxon>
        <taxon>Providencia</taxon>
    </lineage>
</organism>
<dbReference type="SUPFAM" id="SSF48350">
    <property type="entry name" value="GTPase activation domain, GAP"/>
    <property type="match status" value="1"/>
</dbReference>
<protein>
    <recommendedName>
        <fullName evidence="1">Rho-GAP domain-containing protein</fullName>
    </recommendedName>
</protein>
<sequence length="331" mass="38214">MSISTKLPIKTPSQMTNPFVQEPKPPSFWQQIKFMCNKIFCYPLFSNKTKFKVYENPIYRSDNIKAHSTHMPKTSNDADNLSISMDIISKTENIQKDRLQSATNNIDIILKYIENRNAIKAQKKTTYEEQKKHHQFNKLDKAIRLHPEFASTEGIFRLSGKKTDMNNIFERLNSGKQLTQKFIDEHNISLPSMTLAYKELFGQIMDKQDYSTDFLNKSPDRALSDALQNQRDVIEFMKNNGITGEKEKIILANTKTRINWETPTLPFNMLISLLADIAKNPATKMDAKNLAICVAPRLLAEQFKTPSKENILLNNRMITFIEILIHTKLHA</sequence>
<dbReference type="GO" id="GO:0007165">
    <property type="term" value="P:signal transduction"/>
    <property type="evidence" value="ECO:0007669"/>
    <property type="project" value="InterPro"/>
</dbReference>
<dbReference type="InterPro" id="IPR000198">
    <property type="entry name" value="RhoGAP_dom"/>
</dbReference>
<dbReference type="RefSeq" id="WP_109911248.1">
    <property type="nucleotide sequence ID" value="NZ_ABEXOA020000125.1"/>
</dbReference>
<name>A0AB35L5V9_PRORE</name>
<dbReference type="AlphaFoldDB" id="A0AB35L5V9"/>
<evidence type="ECO:0000313" key="2">
    <source>
        <dbReference type="EMBL" id="MDH2304102.1"/>
    </source>
</evidence>
<reference evidence="2" key="2">
    <citation type="submission" date="2023-10" db="EMBL/GenBank/DDBJ databases">
        <title>Analysis of Resistance Genes of Carbapenem-resistant Providencia rettgeri.</title>
        <authorList>
            <person name="Liu M."/>
        </authorList>
    </citation>
    <scope>NUCLEOTIDE SEQUENCE</scope>
    <source>
        <strain evidence="2">QITACRE101</strain>
    </source>
</reference>
<evidence type="ECO:0000313" key="3">
    <source>
        <dbReference type="Proteomes" id="UP001162044"/>
    </source>
</evidence>
<gene>
    <name evidence="2" type="ORF">QDQ51_01545</name>
</gene>